<dbReference type="HOGENOM" id="CLU_2094286_0_0_11"/>
<evidence type="ECO:0000313" key="2">
    <source>
        <dbReference type="EMBL" id="ADH67397.1"/>
    </source>
</evidence>
<keyword evidence="1" id="KW-1133">Transmembrane helix</keyword>
<evidence type="ECO:0000256" key="1">
    <source>
        <dbReference type="SAM" id="Phobius"/>
    </source>
</evidence>
<sequence length="116" mass="12719">MTATPRPADSEPMNTITAATALAAHPHWGQGPPAFVFPGALMFLLLTLVLLGALAFTLARRGHRPPWAPRPASPEEEARRTLADRFARGDLTVEEFMERASALNWTPGHNDRPGRR</sequence>
<keyword evidence="1" id="KW-0812">Transmembrane</keyword>
<dbReference type="AlphaFoldDB" id="D7B6D2"/>
<dbReference type="OrthoDB" id="3748887at2"/>
<reference evidence="2 3" key="1">
    <citation type="journal article" date="2010" name="Stand. Genomic Sci.">
        <title>Complete genome sequence of Nocardiopsis dassonvillei type strain (IMRU 509).</title>
        <authorList>
            <person name="Sun H."/>
            <person name="Lapidus A."/>
            <person name="Nolan M."/>
            <person name="Lucas S."/>
            <person name="Del Rio T.G."/>
            <person name="Tice H."/>
            <person name="Cheng J.F."/>
            <person name="Tapia R."/>
            <person name="Han C."/>
            <person name="Goodwin L."/>
            <person name="Pitluck S."/>
            <person name="Pagani I."/>
            <person name="Ivanova N."/>
            <person name="Mavromatis K."/>
            <person name="Mikhailova N."/>
            <person name="Pati A."/>
            <person name="Chen A."/>
            <person name="Palaniappan K."/>
            <person name="Land M."/>
            <person name="Hauser L."/>
            <person name="Chang Y.J."/>
            <person name="Jeffries C.D."/>
            <person name="Djao O.D."/>
            <person name="Rohde M."/>
            <person name="Sikorski J."/>
            <person name="Goker M."/>
            <person name="Woyke T."/>
            <person name="Bristow J."/>
            <person name="Eisen J.A."/>
            <person name="Markowitz V."/>
            <person name="Hugenholtz P."/>
            <person name="Kyrpides N.C."/>
            <person name="Klenk H.P."/>
        </authorList>
    </citation>
    <scope>NUCLEOTIDE SEQUENCE [LARGE SCALE GENOMIC DNA]</scope>
    <source>
        <strain evidence="3">ATCC 23218 / DSM 43111 / CIP 107115 / JCM 7437 / KCTC 9190 / NBRC 14626 / NCTC 10488 / NRRL B-5397 / IMRU 509</strain>
    </source>
</reference>
<protein>
    <recommendedName>
        <fullName evidence="4">SHOCT domain-containing protein</fullName>
    </recommendedName>
</protein>
<evidence type="ECO:0008006" key="4">
    <source>
        <dbReference type="Google" id="ProtNLM"/>
    </source>
</evidence>
<keyword evidence="3" id="KW-1185">Reference proteome</keyword>
<gene>
    <name evidence="2" type="ordered locus">Ndas_1970</name>
</gene>
<accession>D7B6D2</accession>
<evidence type="ECO:0000313" key="3">
    <source>
        <dbReference type="Proteomes" id="UP000002219"/>
    </source>
</evidence>
<dbReference type="EMBL" id="CP002040">
    <property type="protein sequence ID" value="ADH67397.1"/>
    <property type="molecule type" value="Genomic_DNA"/>
</dbReference>
<dbReference type="Proteomes" id="UP000002219">
    <property type="component" value="Chromosome 1"/>
</dbReference>
<keyword evidence="1" id="KW-0472">Membrane</keyword>
<dbReference type="KEGG" id="nda:Ndas_1970"/>
<dbReference type="STRING" id="446468.Ndas_1970"/>
<organism evidence="2 3">
    <name type="scientific">Nocardiopsis dassonvillei (strain ATCC 23218 / DSM 43111 / CIP 107115 / JCM 7437 / KCTC 9190 / NBRC 14626 / NCTC 10488 / NRRL B-5397 / IMRU 509)</name>
    <name type="common">Actinomadura dassonvillei</name>
    <dbReference type="NCBI Taxonomy" id="446468"/>
    <lineage>
        <taxon>Bacteria</taxon>
        <taxon>Bacillati</taxon>
        <taxon>Actinomycetota</taxon>
        <taxon>Actinomycetes</taxon>
        <taxon>Streptosporangiales</taxon>
        <taxon>Nocardiopsidaceae</taxon>
        <taxon>Nocardiopsis</taxon>
    </lineage>
</organism>
<feature type="transmembrane region" description="Helical" evidence="1">
    <location>
        <begin position="35"/>
        <end position="59"/>
    </location>
</feature>
<proteinExistence type="predicted"/>
<name>D7B6D2_NOCDD</name>